<sequence>MLIGEYKPEHFHGLPTLETAREKFKALNGDALVKDVFRPFFLQHGMDERFGLAILHRHFDLTIEERLVDYNGTSSPWPTAPTKGIEEPHPSIWAKAPDGYFRPTEYRYSRDDGGEIGEAELSFMDKFDQLLQRHDASGVFGLCCYPGNDFEGSCEITVGRANINLKPADYPNDLQQVDTAWFFSVPLWTRGCRCTCNASAADHPHGTHVYTISG</sequence>
<dbReference type="Proteomes" id="UP000223968">
    <property type="component" value="Unassembled WGS sequence"/>
</dbReference>
<evidence type="ECO:0000313" key="1">
    <source>
        <dbReference type="EMBL" id="PGG95971.1"/>
    </source>
</evidence>
<evidence type="ECO:0000313" key="2">
    <source>
        <dbReference type="Proteomes" id="UP000223968"/>
    </source>
</evidence>
<accession>A0A2B7WHI1</accession>
<organism evidence="1 2">
    <name type="scientific">Helicocarpus griseus UAMH5409</name>
    <dbReference type="NCBI Taxonomy" id="1447875"/>
    <lineage>
        <taxon>Eukaryota</taxon>
        <taxon>Fungi</taxon>
        <taxon>Dikarya</taxon>
        <taxon>Ascomycota</taxon>
        <taxon>Pezizomycotina</taxon>
        <taxon>Eurotiomycetes</taxon>
        <taxon>Eurotiomycetidae</taxon>
        <taxon>Onygenales</taxon>
        <taxon>Ajellomycetaceae</taxon>
        <taxon>Helicocarpus</taxon>
    </lineage>
</organism>
<keyword evidence="2" id="KW-1185">Reference proteome</keyword>
<dbReference type="STRING" id="1447875.A0A2B7WHI1"/>
<name>A0A2B7WHI1_9EURO</name>
<reference evidence="1 2" key="1">
    <citation type="submission" date="2017-10" db="EMBL/GenBank/DDBJ databases">
        <title>Comparative genomics in systemic dimorphic fungi from Ajellomycetaceae.</title>
        <authorList>
            <person name="Munoz J.F."/>
            <person name="Mcewen J.G."/>
            <person name="Clay O.K."/>
            <person name="Cuomo C.A."/>
        </authorList>
    </citation>
    <scope>NUCLEOTIDE SEQUENCE [LARGE SCALE GENOMIC DNA]</scope>
    <source>
        <strain evidence="1 2">UAMH5409</strain>
    </source>
</reference>
<dbReference type="AlphaFoldDB" id="A0A2B7WHI1"/>
<protein>
    <submittedName>
        <fullName evidence="1">Uncharacterized protein</fullName>
    </submittedName>
</protein>
<gene>
    <name evidence="1" type="ORF">AJ79_09791</name>
</gene>
<comment type="caution">
    <text evidence="1">The sequence shown here is derived from an EMBL/GenBank/DDBJ whole genome shotgun (WGS) entry which is preliminary data.</text>
</comment>
<dbReference type="EMBL" id="PDNB01000302">
    <property type="protein sequence ID" value="PGG95971.1"/>
    <property type="molecule type" value="Genomic_DNA"/>
</dbReference>
<proteinExistence type="predicted"/>
<dbReference type="OrthoDB" id="4179554at2759"/>